<sequence>MEKAMMELLPIVKAAKMTWSFRFNTKRNQSEKVRAFSLIIHGEKQTKASTRIDKNKQIKKTKKKK</sequence>
<dbReference type="AlphaFoldDB" id="A0A2P2JW61"/>
<accession>A0A2P2JW61</accession>
<reference evidence="1" key="1">
    <citation type="submission" date="2018-02" db="EMBL/GenBank/DDBJ databases">
        <title>Rhizophora mucronata_Transcriptome.</title>
        <authorList>
            <person name="Meera S.P."/>
            <person name="Sreeshan A."/>
            <person name="Augustine A."/>
        </authorList>
    </citation>
    <scope>NUCLEOTIDE SEQUENCE</scope>
    <source>
        <tissue evidence="1">Leaf</tissue>
    </source>
</reference>
<name>A0A2P2JW61_RHIMU</name>
<evidence type="ECO:0000313" key="1">
    <source>
        <dbReference type="EMBL" id="MBW97714.1"/>
    </source>
</evidence>
<proteinExistence type="predicted"/>
<protein>
    <submittedName>
        <fullName evidence="1">Uncharacterized protein</fullName>
    </submittedName>
</protein>
<dbReference type="EMBL" id="GGEC01017231">
    <property type="protein sequence ID" value="MBW97714.1"/>
    <property type="molecule type" value="Transcribed_RNA"/>
</dbReference>
<organism evidence="1">
    <name type="scientific">Rhizophora mucronata</name>
    <name type="common">Asiatic mangrove</name>
    <dbReference type="NCBI Taxonomy" id="61149"/>
    <lineage>
        <taxon>Eukaryota</taxon>
        <taxon>Viridiplantae</taxon>
        <taxon>Streptophyta</taxon>
        <taxon>Embryophyta</taxon>
        <taxon>Tracheophyta</taxon>
        <taxon>Spermatophyta</taxon>
        <taxon>Magnoliopsida</taxon>
        <taxon>eudicotyledons</taxon>
        <taxon>Gunneridae</taxon>
        <taxon>Pentapetalae</taxon>
        <taxon>rosids</taxon>
        <taxon>fabids</taxon>
        <taxon>Malpighiales</taxon>
        <taxon>Rhizophoraceae</taxon>
        <taxon>Rhizophora</taxon>
    </lineage>
</organism>